<proteinExistence type="predicted"/>
<dbReference type="GeneID" id="27359662"/>
<dbReference type="EMBL" id="KN847338">
    <property type="protein sequence ID" value="KIW40385.1"/>
    <property type="molecule type" value="Genomic_DNA"/>
</dbReference>
<evidence type="ECO:0000313" key="2">
    <source>
        <dbReference type="EMBL" id="KIW40385.1"/>
    </source>
</evidence>
<dbReference type="HOGENOM" id="CLU_024135_1_0_1"/>
<reference evidence="2 3" key="1">
    <citation type="submission" date="2015-01" db="EMBL/GenBank/DDBJ databases">
        <title>The Genome Sequence of Exophiala oligosperma CBS72588.</title>
        <authorList>
            <consortium name="The Broad Institute Genomics Platform"/>
            <person name="Cuomo C."/>
            <person name="de Hoog S."/>
            <person name="Gorbushina A."/>
            <person name="Stielow B."/>
            <person name="Teixiera M."/>
            <person name="Abouelleil A."/>
            <person name="Chapman S.B."/>
            <person name="Priest M."/>
            <person name="Young S.K."/>
            <person name="Wortman J."/>
            <person name="Nusbaum C."/>
            <person name="Birren B."/>
        </authorList>
    </citation>
    <scope>NUCLEOTIDE SEQUENCE [LARGE SCALE GENOMIC DNA]</scope>
    <source>
        <strain evidence="2 3">CBS 72588</strain>
    </source>
</reference>
<dbReference type="AlphaFoldDB" id="A0A0D2DD60"/>
<dbReference type="VEuPathDB" id="FungiDB:PV06_07588"/>
<dbReference type="OrthoDB" id="2522565at2759"/>
<dbReference type="Proteomes" id="UP000053342">
    <property type="component" value="Unassembled WGS sequence"/>
</dbReference>
<protein>
    <submittedName>
        <fullName evidence="2">Uncharacterized protein</fullName>
    </submittedName>
</protein>
<keyword evidence="3" id="KW-1185">Reference proteome</keyword>
<accession>A0A0D2DD60</accession>
<name>A0A0D2DD60_9EURO</name>
<evidence type="ECO:0000256" key="1">
    <source>
        <dbReference type="SAM" id="SignalP"/>
    </source>
</evidence>
<gene>
    <name evidence="2" type="ORF">PV06_07588</name>
</gene>
<keyword evidence="1" id="KW-0732">Signal</keyword>
<feature type="chain" id="PRO_5002255751" evidence="1">
    <location>
        <begin position="25"/>
        <end position="469"/>
    </location>
</feature>
<dbReference type="RefSeq" id="XP_016260601.1">
    <property type="nucleotide sequence ID" value="XM_016408847.1"/>
</dbReference>
<evidence type="ECO:0000313" key="3">
    <source>
        <dbReference type="Proteomes" id="UP000053342"/>
    </source>
</evidence>
<organism evidence="2 3">
    <name type="scientific">Exophiala oligosperma</name>
    <dbReference type="NCBI Taxonomy" id="215243"/>
    <lineage>
        <taxon>Eukaryota</taxon>
        <taxon>Fungi</taxon>
        <taxon>Dikarya</taxon>
        <taxon>Ascomycota</taxon>
        <taxon>Pezizomycotina</taxon>
        <taxon>Eurotiomycetes</taxon>
        <taxon>Chaetothyriomycetidae</taxon>
        <taxon>Chaetothyriales</taxon>
        <taxon>Herpotrichiellaceae</taxon>
        <taxon>Exophiala</taxon>
    </lineage>
</organism>
<feature type="signal peptide" evidence="1">
    <location>
        <begin position="1"/>
        <end position="24"/>
    </location>
</feature>
<sequence>MAFRLTTRLILAVVLLVILIHVLSNTKHERTAPARKSDGTLLKAKSVQVAQKAEKVEVEEITNTDVLPPSHVLVVDDDGKPVVDKSAYREIFSNTTSTGNYFGIHLSGIGGFNPTIIPHPTRFDNWIVVAQRIPKKGDADKYSQQLICNAGFLNGVLVCAAEPTVIPVSSTKGNCENELGYLNFQWGPRDARAFYGPTAPYLLYSGHSSYTCMGMWMEDLRVLVDDYRIESVLAKDFSKATEIQKPPPFKGLEKNFFLFWDNTGEAYAHSDLVPQRVFAKLSPDGSVGPNLAPMIEESDKKCMKRYMPKPVLNEASMQQATNTLAITMCRRTDPKCVQTEQNTYIVNIFHYKTNFAGHSIYEPYVMLFQQTAPFGLHAISTKPLWIAGRNKFSKYTGSVNWEDRDDYPENHSEMFYIRGMSWMSHGQKYHGYLDDILFLTFGIEDSRPAAIDVVASDLLQDLGLCANAK</sequence>